<evidence type="ECO:0000256" key="1">
    <source>
        <dbReference type="ARBA" id="ARBA00004651"/>
    </source>
</evidence>
<dbReference type="EMBL" id="SNRY01001663">
    <property type="protein sequence ID" value="KAA6329346.1"/>
    <property type="molecule type" value="Genomic_DNA"/>
</dbReference>
<dbReference type="InterPro" id="IPR003824">
    <property type="entry name" value="UppP"/>
</dbReference>
<evidence type="ECO:0000256" key="7">
    <source>
        <dbReference type="ARBA" id="ARBA00022801"/>
    </source>
</evidence>
<dbReference type="PANTHER" id="PTHR30622">
    <property type="entry name" value="UNDECAPRENYL-DIPHOSPHATASE"/>
    <property type="match status" value="1"/>
</dbReference>
<evidence type="ECO:0000256" key="5">
    <source>
        <dbReference type="ARBA" id="ARBA00022475"/>
    </source>
</evidence>
<feature type="transmembrane region" description="Helical" evidence="12">
    <location>
        <begin position="105"/>
        <end position="124"/>
    </location>
</feature>
<feature type="transmembrane region" description="Helical" evidence="12">
    <location>
        <begin position="130"/>
        <end position="151"/>
    </location>
</feature>
<evidence type="ECO:0000313" key="13">
    <source>
        <dbReference type="EMBL" id="KAA6329346.1"/>
    </source>
</evidence>
<comment type="catalytic activity">
    <reaction evidence="11">
        <text>di-trans,octa-cis-undecaprenyl diphosphate + H2O = di-trans,octa-cis-undecaprenyl phosphate + phosphate + H(+)</text>
        <dbReference type="Rhea" id="RHEA:28094"/>
        <dbReference type="ChEBI" id="CHEBI:15377"/>
        <dbReference type="ChEBI" id="CHEBI:15378"/>
        <dbReference type="ChEBI" id="CHEBI:43474"/>
        <dbReference type="ChEBI" id="CHEBI:58405"/>
        <dbReference type="ChEBI" id="CHEBI:60392"/>
        <dbReference type="EC" id="3.6.1.27"/>
    </reaction>
</comment>
<dbReference type="Pfam" id="PF02673">
    <property type="entry name" value="BacA"/>
    <property type="match status" value="1"/>
</dbReference>
<name>A0A5J4R5P8_9ZZZZ</name>
<dbReference type="EC" id="3.6.1.27" evidence="3"/>
<comment type="subcellular location">
    <subcellularLocation>
        <location evidence="1">Cell membrane</location>
        <topology evidence="1">Multi-pass membrane protein</topology>
    </subcellularLocation>
</comment>
<evidence type="ECO:0000256" key="8">
    <source>
        <dbReference type="ARBA" id="ARBA00022989"/>
    </source>
</evidence>
<feature type="transmembrane region" description="Helical" evidence="12">
    <location>
        <begin position="45"/>
        <end position="66"/>
    </location>
</feature>
<keyword evidence="8 12" id="KW-1133">Transmembrane helix</keyword>
<keyword evidence="7 13" id="KW-0378">Hydrolase</keyword>
<feature type="transmembrane region" description="Helical" evidence="12">
    <location>
        <begin position="241"/>
        <end position="262"/>
    </location>
</feature>
<evidence type="ECO:0000256" key="10">
    <source>
        <dbReference type="ARBA" id="ARBA00032707"/>
    </source>
</evidence>
<organism evidence="13">
    <name type="scientific">termite gut metagenome</name>
    <dbReference type="NCBI Taxonomy" id="433724"/>
    <lineage>
        <taxon>unclassified sequences</taxon>
        <taxon>metagenomes</taxon>
        <taxon>organismal metagenomes</taxon>
    </lineage>
</organism>
<dbReference type="GO" id="GO:0005886">
    <property type="term" value="C:plasma membrane"/>
    <property type="evidence" value="ECO:0007669"/>
    <property type="project" value="UniProtKB-SubCell"/>
</dbReference>
<keyword evidence="6 12" id="KW-0812">Transmembrane</keyword>
<feature type="transmembrane region" description="Helical" evidence="12">
    <location>
        <begin position="274"/>
        <end position="294"/>
    </location>
</feature>
<feature type="transmembrane region" description="Helical" evidence="12">
    <location>
        <begin position="172"/>
        <end position="195"/>
    </location>
</feature>
<dbReference type="PANTHER" id="PTHR30622:SF3">
    <property type="entry name" value="UNDECAPRENYL-DIPHOSPHATASE"/>
    <property type="match status" value="1"/>
</dbReference>
<evidence type="ECO:0000256" key="3">
    <source>
        <dbReference type="ARBA" id="ARBA00012374"/>
    </source>
</evidence>
<evidence type="ECO:0000256" key="4">
    <source>
        <dbReference type="ARBA" id="ARBA00021581"/>
    </source>
</evidence>
<reference evidence="13" key="1">
    <citation type="submission" date="2019-03" db="EMBL/GenBank/DDBJ databases">
        <title>Single cell metagenomics reveals metabolic interactions within the superorganism composed of flagellate Streblomastix strix and complex community of Bacteroidetes bacteria on its surface.</title>
        <authorList>
            <person name="Treitli S.C."/>
            <person name="Kolisko M."/>
            <person name="Husnik F."/>
            <person name="Keeling P."/>
            <person name="Hampl V."/>
        </authorList>
    </citation>
    <scope>NUCLEOTIDE SEQUENCE</scope>
    <source>
        <strain evidence="13">STM</strain>
    </source>
</reference>
<evidence type="ECO:0000256" key="6">
    <source>
        <dbReference type="ARBA" id="ARBA00022692"/>
    </source>
</evidence>
<keyword evidence="9 12" id="KW-0472">Membrane</keyword>
<gene>
    <name evidence="13" type="ORF">EZS27_021838</name>
</gene>
<evidence type="ECO:0000256" key="12">
    <source>
        <dbReference type="SAM" id="Phobius"/>
    </source>
</evidence>
<dbReference type="AlphaFoldDB" id="A0A5J4R5P8"/>
<protein>
    <recommendedName>
        <fullName evidence="4">Undecaprenyl-diphosphatase</fullName>
        <ecNumber evidence="3">3.6.1.27</ecNumber>
    </recommendedName>
    <alternativeName>
        <fullName evidence="10">Undecaprenyl pyrophosphate phosphatase</fullName>
    </alternativeName>
</protein>
<dbReference type="NCBIfam" id="NF001390">
    <property type="entry name" value="PRK00281.1-4"/>
    <property type="match status" value="1"/>
</dbReference>
<dbReference type="GO" id="GO:0050380">
    <property type="term" value="F:undecaprenyl-diphosphatase activity"/>
    <property type="evidence" value="ECO:0007669"/>
    <property type="project" value="UniProtKB-EC"/>
</dbReference>
<evidence type="ECO:0000256" key="11">
    <source>
        <dbReference type="ARBA" id="ARBA00047594"/>
    </source>
</evidence>
<comment type="caution">
    <text evidence="13">The sequence shown here is derived from an EMBL/GenBank/DDBJ whole genome shotgun (WGS) entry which is preliminary data.</text>
</comment>
<evidence type="ECO:0000256" key="9">
    <source>
        <dbReference type="ARBA" id="ARBA00023136"/>
    </source>
</evidence>
<evidence type="ECO:0000256" key="2">
    <source>
        <dbReference type="ARBA" id="ARBA00010621"/>
    </source>
</evidence>
<feature type="transmembrane region" description="Helical" evidence="12">
    <location>
        <begin position="207"/>
        <end position="229"/>
    </location>
</feature>
<keyword evidence="5" id="KW-1003">Cell membrane</keyword>
<proteinExistence type="inferred from homology"/>
<comment type="similarity">
    <text evidence="2">Belongs to the UppP family.</text>
</comment>
<accession>A0A5J4R5P8</accession>
<sequence>MEGDLTILQTIIIAIVEGLTEFLPVSSTGHMIITQNILGIESTEFVKAFIVIIQFGAILSVVCLYWKHFFKLNKCNIFDSKAIERKSRLTKWGIYGKRLLYKFDFYWKLLIAFLPAAFFGLLFGDKIDEMLENVMIVATMLVAGGIFMLFCDKIFSKSKEEIKLTDRKALNIGLFQCIAMIPGVSRSMATIVGGMAQKMTRKDAAEFSFFLAVPTMFAATGYKTIKLFLNTETEVLTNNILTLIVGNLIAFIVALLAIKFFINFVTKHGFRIFGYYRIIAGGIILAMLAAGYNLEIA</sequence>
<dbReference type="HAMAP" id="MF_01006">
    <property type="entry name" value="Undec_diphosphatase"/>
    <property type="match status" value="1"/>
</dbReference>